<name>A0A511UVY2_9BACI</name>
<sequence length="74" mass="8699">MEQERQSVQFTHPFDPYFYRSLNHLQGKNVAIQTVRNPIQGILKTITPDHVVLEVSGVNFYIRNQMIVWVTRAK</sequence>
<dbReference type="RefSeq" id="WP_146936368.1">
    <property type="nucleotide sequence ID" value="NZ_BJXW01000009.1"/>
</dbReference>
<evidence type="ECO:0000313" key="1">
    <source>
        <dbReference type="EMBL" id="GEN30785.1"/>
    </source>
</evidence>
<dbReference type="Proteomes" id="UP000321491">
    <property type="component" value="Unassembled WGS sequence"/>
</dbReference>
<dbReference type="AlphaFoldDB" id="A0A511UVY2"/>
<proteinExistence type="predicted"/>
<dbReference type="EMBL" id="BJXW01000009">
    <property type="protein sequence ID" value="GEN30785.1"/>
    <property type="molecule type" value="Genomic_DNA"/>
</dbReference>
<dbReference type="InterPro" id="IPR020139">
    <property type="entry name" value="DUF2642"/>
</dbReference>
<protein>
    <recommendedName>
        <fullName evidence="3">DUF2642 domain-containing protein</fullName>
    </recommendedName>
</protein>
<evidence type="ECO:0008006" key="3">
    <source>
        <dbReference type="Google" id="ProtNLM"/>
    </source>
</evidence>
<reference evidence="1 2" key="1">
    <citation type="submission" date="2019-07" db="EMBL/GenBank/DDBJ databases">
        <title>Whole genome shotgun sequence of Cerasibacillus quisquiliarum NBRC 102429.</title>
        <authorList>
            <person name="Hosoyama A."/>
            <person name="Uohara A."/>
            <person name="Ohji S."/>
            <person name="Ichikawa N."/>
        </authorList>
    </citation>
    <scope>NUCLEOTIDE SEQUENCE [LARGE SCALE GENOMIC DNA]</scope>
    <source>
        <strain evidence="1 2">NBRC 102429</strain>
    </source>
</reference>
<organism evidence="1 2">
    <name type="scientific">Cerasibacillus quisquiliarum</name>
    <dbReference type="NCBI Taxonomy" id="227865"/>
    <lineage>
        <taxon>Bacteria</taxon>
        <taxon>Bacillati</taxon>
        <taxon>Bacillota</taxon>
        <taxon>Bacilli</taxon>
        <taxon>Bacillales</taxon>
        <taxon>Bacillaceae</taxon>
        <taxon>Cerasibacillus</taxon>
    </lineage>
</organism>
<dbReference type="Pfam" id="PF10842">
    <property type="entry name" value="DUF2642"/>
    <property type="match status" value="1"/>
</dbReference>
<accession>A0A511UVY2</accession>
<comment type="caution">
    <text evidence="1">The sequence shown here is derived from an EMBL/GenBank/DDBJ whole genome shotgun (WGS) entry which is preliminary data.</text>
</comment>
<gene>
    <name evidence="1" type="ORF">CQU01_10230</name>
</gene>
<dbReference type="OrthoDB" id="2439488at2"/>
<evidence type="ECO:0000313" key="2">
    <source>
        <dbReference type="Proteomes" id="UP000321491"/>
    </source>
</evidence>
<keyword evidence="2" id="KW-1185">Reference proteome</keyword>